<reference evidence="1" key="1">
    <citation type="submission" date="2019-08" db="EMBL/GenBank/DDBJ databases">
        <title>The genome of the North American firefly Photinus pyralis.</title>
        <authorList>
            <consortium name="Photinus pyralis genome working group"/>
            <person name="Fallon T.R."/>
            <person name="Sander Lower S.E."/>
            <person name="Weng J.-K."/>
        </authorList>
    </citation>
    <scope>NUCLEOTIDE SEQUENCE</scope>
    <source>
        <strain evidence="1">TRF0915ILg1</strain>
        <tissue evidence="1">Whole body</tissue>
    </source>
</reference>
<evidence type="ECO:0000313" key="1">
    <source>
        <dbReference type="EMBL" id="KAF2905988.1"/>
    </source>
</evidence>
<protein>
    <submittedName>
        <fullName evidence="1">Uncharacterized protein</fullName>
    </submittedName>
</protein>
<keyword evidence="2" id="KW-1185">Reference proteome</keyword>
<name>A0A8K0DMS8_IGNLU</name>
<evidence type="ECO:0000313" key="2">
    <source>
        <dbReference type="Proteomes" id="UP000801492"/>
    </source>
</evidence>
<proteinExistence type="predicted"/>
<dbReference type="AlphaFoldDB" id="A0A8K0DMS8"/>
<dbReference type="OrthoDB" id="8058166at2759"/>
<accession>A0A8K0DMS8</accession>
<sequence length="208" mass="23753">MYLVAIDRDTKSDQVEMATLITAIETEGVDIYNFNIEAEADKLNYKKVIDEDVRHIAFQLCKTNNLKNPFNKTQKAAGVKWVKLFLRRHPELSLRTPEGEGASFQIIGSKCSHTVYNVDETGVCVVQHKHSQVISLKGLRWIGAITSKKRVRSVIYMNATGVFVPMVIFPRKTMKFELERNPNWNPLRLPQVEVDPKVIYSLNGFNIS</sequence>
<comment type="caution">
    <text evidence="1">The sequence shown here is derived from an EMBL/GenBank/DDBJ whole genome shotgun (WGS) entry which is preliminary data.</text>
</comment>
<dbReference type="Proteomes" id="UP000801492">
    <property type="component" value="Unassembled WGS sequence"/>
</dbReference>
<dbReference type="EMBL" id="VTPC01000383">
    <property type="protein sequence ID" value="KAF2905988.1"/>
    <property type="molecule type" value="Genomic_DNA"/>
</dbReference>
<gene>
    <name evidence="1" type="ORF">ILUMI_00188</name>
</gene>
<organism evidence="1 2">
    <name type="scientific">Ignelater luminosus</name>
    <name type="common">Cucubano</name>
    <name type="synonym">Pyrophorus luminosus</name>
    <dbReference type="NCBI Taxonomy" id="2038154"/>
    <lineage>
        <taxon>Eukaryota</taxon>
        <taxon>Metazoa</taxon>
        <taxon>Ecdysozoa</taxon>
        <taxon>Arthropoda</taxon>
        <taxon>Hexapoda</taxon>
        <taxon>Insecta</taxon>
        <taxon>Pterygota</taxon>
        <taxon>Neoptera</taxon>
        <taxon>Endopterygota</taxon>
        <taxon>Coleoptera</taxon>
        <taxon>Polyphaga</taxon>
        <taxon>Elateriformia</taxon>
        <taxon>Elateroidea</taxon>
        <taxon>Elateridae</taxon>
        <taxon>Agrypninae</taxon>
        <taxon>Pyrophorini</taxon>
        <taxon>Ignelater</taxon>
    </lineage>
</organism>